<evidence type="ECO:0000256" key="1">
    <source>
        <dbReference type="ARBA" id="ARBA00022630"/>
    </source>
</evidence>
<keyword evidence="3" id="KW-0560">Oxidoreductase</keyword>
<evidence type="ECO:0000313" key="8">
    <source>
        <dbReference type="EMBL" id="NMO04029.1"/>
    </source>
</evidence>
<evidence type="ECO:0000256" key="6">
    <source>
        <dbReference type="PIRSR" id="PIRSR000337-1"/>
    </source>
</evidence>
<dbReference type="InterPro" id="IPR051260">
    <property type="entry name" value="Diverse_substr_monoxygenases"/>
</dbReference>
<dbReference type="EMBL" id="JABBNB010000029">
    <property type="protein sequence ID" value="NMO04029.1"/>
    <property type="molecule type" value="Genomic_DNA"/>
</dbReference>
<dbReference type="Gene3D" id="3.20.20.30">
    <property type="entry name" value="Luciferase-like domain"/>
    <property type="match status" value="1"/>
</dbReference>
<reference evidence="8 9" key="1">
    <citation type="submission" date="2020-04" db="EMBL/GenBank/DDBJ databases">
        <title>Gordonia sp. nov. TBRC 11910.</title>
        <authorList>
            <person name="Suriyachadkun C."/>
        </authorList>
    </citation>
    <scope>NUCLEOTIDE SEQUENCE [LARGE SCALE GENOMIC DNA]</scope>
    <source>
        <strain evidence="8 9">TBRC 11910</strain>
    </source>
</reference>
<dbReference type="PANTHER" id="PTHR30011">
    <property type="entry name" value="ALKANESULFONATE MONOOXYGENASE-RELATED"/>
    <property type="match status" value="1"/>
</dbReference>
<keyword evidence="1 6" id="KW-0285">Flavoprotein</keyword>
<evidence type="ECO:0000256" key="5">
    <source>
        <dbReference type="ARBA" id="ARBA00033748"/>
    </source>
</evidence>
<dbReference type="PIRSF" id="PIRSF000337">
    <property type="entry name" value="NTA_MOA"/>
    <property type="match status" value="1"/>
</dbReference>
<dbReference type="PANTHER" id="PTHR30011:SF16">
    <property type="entry name" value="C2H2 FINGER DOMAIN TRANSCRIPTION FACTOR (EUROFUNG)-RELATED"/>
    <property type="match status" value="1"/>
</dbReference>
<organism evidence="8 9">
    <name type="scientific">Gordonia asplenii</name>
    <dbReference type="NCBI Taxonomy" id="2725283"/>
    <lineage>
        <taxon>Bacteria</taxon>
        <taxon>Bacillati</taxon>
        <taxon>Actinomycetota</taxon>
        <taxon>Actinomycetes</taxon>
        <taxon>Mycobacteriales</taxon>
        <taxon>Gordoniaceae</taxon>
        <taxon>Gordonia</taxon>
    </lineage>
</organism>
<comment type="caution">
    <text evidence="8">The sequence shown here is derived from an EMBL/GenBank/DDBJ whole genome shotgun (WGS) entry which is preliminary data.</text>
</comment>
<dbReference type="GO" id="GO:0004497">
    <property type="term" value="F:monooxygenase activity"/>
    <property type="evidence" value="ECO:0007669"/>
    <property type="project" value="UniProtKB-KW"/>
</dbReference>
<dbReference type="InterPro" id="IPR036661">
    <property type="entry name" value="Luciferase-like_sf"/>
</dbReference>
<sequence>MPNSSASRRPGEIHLAVALTGAGAHPAAWRVDGAHPRDLLSARYWADLVSTAEAGLLDFVSFGDSFLLQGDSKKSGTRVDRIAGQLDSVLVASRIAPLARRIGFIPTAIVTHTEPFHLSKAIATLDYVSAGRAGVELSVSLDPHEAALFGRRDVAMFDVDAAHREAADYAEVLALLWDSWEDDAEIRDIAGGRFIDRDKLHYIDFVGDHFSVRGPSITPRPPQGHPIIAASGGDVAALRLIADVADVGFIAPPDVAAGAATVTEINRFRSAAGRSDSPQHTFVDLVVVLGDSTSHAVQRRGQLDELDGEEFTPAAPIVTGSAAGLADAIEEWTSLDGISGVRLIPATHAVDLPRISAELVPELQRRRLFRTTYAGSTLRDRLGLARPANRFATRREVSAS</sequence>
<feature type="domain" description="Luciferase-like" evidence="7">
    <location>
        <begin position="40"/>
        <end position="300"/>
    </location>
</feature>
<evidence type="ECO:0000256" key="3">
    <source>
        <dbReference type="ARBA" id="ARBA00023002"/>
    </source>
</evidence>
<dbReference type="Proteomes" id="UP000550729">
    <property type="component" value="Unassembled WGS sequence"/>
</dbReference>
<comment type="similarity">
    <text evidence="5">Belongs to the NtaA/SnaA/DszA monooxygenase family.</text>
</comment>
<evidence type="ECO:0000256" key="2">
    <source>
        <dbReference type="ARBA" id="ARBA00022643"/>
    </source>
</evidence>
<dbReference type="SUPFAM" id="SSF51679">
    <property type="entry name" value="Bacterial luciferase-like"/>
    <property type="match status" value="1"/>
</dbReference>
<keyword evidence="9" id="KW-1185">Reference proteome</keyword>
<name>A0A848L024_9ACTN</name>
<dbReference type="InterPro" id="IPR011251">
    <property type="entry name" value="Luciferase-like_dom"/>
</dbReference>
<dbReference type="InterPro" id="IPR016215">
    <property type="entry name" value="NTA_MOA"/>
</dbReference>
<proteinExistence type="inferred from homology"/>
<dbReference type="RefSeq" id="WP_170196526.1">
    <property type="nucleotide sequence ID" value="NZ_JABBNB010000029.1"/>
</dbReference>
<accession>A0A848L024</accession>
<feature type="binding site" evidence="6">
    <location>
        <position position="107"/>
    </location>
    <ligand>
        <name>FMN</name>
        <dbReference type="ChEBI" id="CHEBI:58210"/>
    </ligand>
</feature>
<dbReference type="AlphaFoldDB" id="A0A848L024"/>
<evidence type="ECO:0000256" key="4">
    <source>
        <dbReference type="ARBA" id="ARBA00023033"/>
    </source>
</evidence>
<gene>
    <name evidence="8" type="ORF">HH308_22705</name>
</gene>
<keyword evidence="4" id="KW-0503">Monooxygenase</keyword>
<feature type="binding site" evidence="6">
    <location>
        <position position="64"/>
    </location>
    <ligand>
        <name>FMN</name>
        <dbReference type="ChEBI" id="CHEBI:58210"/>
    </ligand>
</feature>
<evidence type="ECO:0000313" key="9">
    <source>
        <dbReference type="Proteomes" id="UP000550729"/>
    </source>
</evidence>
<keyword evidence="2 6" id="KW-0288">FMN</keyword>
<evidence type="ECO:0000259" key="7">
    <source>
        <dbReference type="Pfam" id="PF00296"/>
    </source>
</evidence>
<protein>
    <submittedName>
        <fullName evidence="8">LLM class flavin-dependent oxidoreductase</fullName>
    </submittedName>
</protein>
<dbReference type="Pfam" id="PF00296">
    <property type="entry name" value="Bac_luciferase"/>
    <property type="match status" value="1"/>
</dbReference>
<dbReference type="GO" id="GO:0016705">
    <property type="term" value="F:oxidoreductase activity, acting on paired donors, with incorporation or reduction of molecular oxygen"/>
    <property type="evidence" value="ECO:0007669"/>
    <property type="project" value="InterPro"/>
</dbReference>